<organism evidence="2 3">
    <name type="scientific">Microbacterium aurum</name>
    <dbReference type="NCBI Taxonomy" id="36805"/>
    <lineage>
        <taxon>Bacteria</taxon>
        <taxon>Bacillati</taxon>
        <taxon>Actinomycetota</taxon>
        <taxon>Actinomycetes</taxon>
        <taxon>Micrococcales</taxon>
        <taxon>Microbacteriaceae</taxon>
        <taxon>Microbacterium</taxon>
    </lineage>
</organism>
<gene>
    <name evidence="2" type="ORF">BOH66_03505</name>
</gene>
<feature type="region of interest" description="Disordered" evidence="1">
    <location>
        <begin position="77"/>
        <end position="98"/>
    </location>
</feature>
<name>A0A1P8UC47_9MICO</name>
<dbReference type="OrthoDB" id="5078000at2"/>
<dbReference type="Proteomes" id="UP000187185">
    <property type="component" value="Chromosome"/>
</dbReference>
<accession>A0A1P8UC47</accession>
<dbReference type="STRING" id="36805.BOH66_03505"/>
<keyword evidence="3" id="KW-1185">Reference proteome</keyword>
<evidence type="ECO:0000313" key="3">
    <source>
        <dbReference type="Proteomes" id="UP000187185"/>
    </source>
</evidence>
<evidence type="ECO:0000256" key="1">
    <source>
        <dbReference type="SAM" id="MobiDB-lite"/>
    </source>
</evidence>
<reference evidence="2 3" key="1">
    <citation type="submission" date="2016-12" db="EMBL/GenBank/DDBJ databases">
        <title>Complete genome sequence of Microbacterium aurum KACC 15219.</title>
        <authorList>
            <person name="Jung Y."/>
            <person name="Shin J.-H."/>
            <person name="Lee Y.-J."/>
            <person name="Yi H."/>
            <person name="Bahn Y.-S."/>
            <person name="Kim J.F."/>
            <person name="Lee D.-W."/>
        </authorList>
    </citation>
    <scope>NUCLEOTIDE SEQUENCE [LARGE SCALE GENOMIC DNA]</scope>
    <source>
        <strain evidence="2 3">KACC 15219</strain>
    </source>
</reference>
<evidence type="ECO:0000313" key="2">
    <source>
        <dbReference type="EMBL" id="APZ35717.1"/>
    </source>
</evidence>
<evidence type="ECO:0008006" key="4">
    <source>
        <dbReference type="Google" id="ProtNLM"/>
    </source>
</evidence>
<dbReference type="AlphaFoldDB" id="A0A1P8UC47"/>
<sequence length="98" mass="10823">MAQAADAGDLLDLQAIDTDAWRLCDTRAPATDASYIVAYVERVDDGFEVVWMRGTQRRCRMATLEECAEAAARRLAEEDSSGATRPIPIAHFPPRRGL</sequence>
<protein>
    <recommendedName>
        <fullName evidence="4">DUF2188 domain-containing protein</fullName>
    </recommendedName>
</protein>
<dbReference type="EMBL" id="CP018762">
    <property type="protein sequence ID" value="APZ35717.1"/>
    <property type="molecule type" value="Genomic_DNA"/>
</dbReference>
<dbReference type="KEGG" id="maur:BOH66_03505"/>
<proteinExistence type="predicted"/>